<dbReference type="Gene3D" id="3.40.830.10">
    <property type="entry name" value="LigB-like"/>
    <property type="match status" value="1"/>
</dbReference>
<dbReference type="STRING" id="574651.SAMN04487968_109148"/>
<gene>
    <name evidence="1" type="ORF">SAMN04487968_109148</name>
</gene>
<organism evidence="1 2">
    <name type="scientific">Nocardioides terrae</name>
    <dbReference type="NCBI Taxonomy" id="574651"/>
    <lineage>
        <taxon>Bacteria</taxon>
        <taxon>Bacillati</taxon>
        <taxon>Actinomycetota</taxon>
        <taxon>Actinomycetes</taxon>
        <taxon>Propionibacteriales</taxon>
        <taxon>Nocardioidaceae</taxon>
        <taxon>Nocardioides</taxon>
    </lineage>
</organism>
<dbReference type="Proteomes" id="UP000198832">
    <property type="component" value="Unassembled WGS sequence"/>
</dbReference>
<reference evidence="1 2" key="1">
    <citation type="submission" date="2016-10" db="EMBL/GenBank/DDBJ databases">
        <authorList>
            <person name="de Groot N.N."/>
        </authorList>
    </citation>
    <scope>NUCLEOTIDE SEQUENCE [LARGE SCALE GENOMIC DNA]</scope>
    <source>
        <strain evidence="1 2">CGMCC 1.7056</strain>
    </source>
</reference>
<dbReference type="EMBL" id="FOLB01000009">
    <property type="protein sequence ID" value="SFC67983.1"/>
    <property type="molecule type" value="Genomic_DNA"/>
</dbReference>
<evidence type="ECO:0000313" key="2">
    <source>
        <dbReference type="Proteomes" id="UP000198832"/>
    </source>
</evidence>
<name>A0A1I1LC74_9ACTN</name>
<dbReference type="OrthoDB" id="4543339at2"/>
<dbReference type="RefSeq" id="WP_091124596.1">
    <property type="nucleotide sequence ID" value="NZ_FOLB01000009.1"/>
</dbReference>
<keyword evidence="2" id="KW-1185">Reference proteome</keyword>
<protein>
    <submittedName>
        <fullName evidence="1">Uncharacterized protein</fullName>
    </submittedName>
</protein>
<sequence length="168" mass="17555">MSRIAVVPGCLALLPAYASLRDPVAPLRVAALSAVEWLGPDVEVVGSDAGRRVGAALLDEVARAGAPAQPGDRDRLVVLNGSACRTEKAPGYLDPRAEAYDALLGAALAGPDLAALKDVDLELGRELLADVEALPALVDALAGAELVSVDYADAPYGVQYWVMRWERP</sequence>
<evidence type="ECO:0000313" key="1">
    <source>
        <dbReference type="EMBL" id="SFC67983.1"/>
    </source>
</evidence>
<proteinExistence type="predicted"/>
<accession>A0A1I1LC74</accession>
<dbReference type="AlphaFoldDB" id="A0A1I1LC74"/>